<organism evidence="2 3">
    <name type="scientific">Aegilops tauschii subsp. strangulata</name>
    <name type="common">Goatgrass</name>
    <dbReference type="NCBI Taxonomy" id="200361"/>
    <lineage>
        <taxon>Eukaryota</taxon>
        <taxon>Viridiplantae</taxon>
        <taxon>Streptophyta</taxon>
        <taxon>Embryophyta</taxon>
        <taxon>Tracheophyta</taxon>
        <taxon>Spermatophyta</taxon>
        <taxon>Magnoliopsida</taxon>
        <taxon>Liliopsida</taxon>
        <taxon>Poales</taxon>
        <taxon>Poaceae</taxon>
        <taxon>BOP clade</taxon>
        <taxon>Pooideae</taxon>
        <taxon>Triticodae</taxon>
        <taxon>Triticeae</taxon>
        <taxon>Triticinae</taxon>
        <taxon>Aegilops</taxon>
    </lineage>
</organism>
<evidence type="ECO:0000256" key="1">
    <source>
        <dbReference type="SAM" id="MobiDB-lite"/>
    </source>
</evidence>
<name>A0A453N8A0_AEGTS</name>
<reference evidence="2" key="4">
    <citation type="submission" date="2019-03" db="UniProtKB">
        <authorList>
            <consortium name="EnsemblPlants"/>
        </authorList>
    </citation>
    <scope>IDENTIFICATION</scope>
</reference>
<evidence type="ECO:0000313" key="3">
    <source>
        <dbReference type="Proteomes" id="UP000015105"/>
    </source>
</evidence>
<dbReference type="EnsemblPlants" id="AET6Gv20271500.1">
    <property type="protein sequence ID" value="AET6Gv20271500.1"/>
    <property type="gene ID" value="AET6Gv20271500"/>
</dbReference>
<protein>
    <submittedName>
        <fullName evidence="2">Uncharacterized protein</fullName>
    </submittedName>
</protein>
<reference evidence="3" key="2">
    <citation type="journal article" date="2017" name="Nat. Plants">
        <title>The Aegilops tauschii genome reveals multiple impacts of transposons.</title>
        <authorList>
            <person name="Zhao G."/>
            <person name="Zou C."/>
            <person name="Li K."/>
            <person name="Wang K."/>
            <person name="Li T."/>
            <person name="Gao L."/>
            <person name="Zhang X."/>
            <person name="Wang H."/>
            <person name="Yang Z."/>
            <person name="Liu X."/>
            <person name="Jiang W."/>
            <person name="Mao L."/>
            <person name="Kong X."/>
            <person name="Jiao Y."/>
            <person name="Jia J."/>
        </authorList>
    </citation>
    <scope>NUCLEOTIDE SEQUENCE [LARGE SCALE GENOMIC DNA]</scope>
    <source>
        <strain evidence="3">cv. AL8/78</strain>
    </source>
</reference>
<reference evidence="2" key="3">
    <citation type="journal article" date="2017" name="Nature">
        <title>Genome sequence of the progenitor of the wheat D genome Aegilops tauschii.</title>
        <authorList>
            <person name="Luo M.C."/>
            <person name="Gu Y.Q."/>
            <person name="Puiu D."/>
            <person name="Wang H."/>
            <person name="Twardziok S.O."/>
            <person name="Deal K.R."/>
            <person name="Huo N."/>
            <person name="Zhu T."/>
            <person name="Wang L."/>
            <person name="Wang Y."/>
            <person name="McGuire P.E."/>
            <person name="Liu S."/>
            <person name="Long H."/>
            <person name="Ramasamy R.K."/>
            <person name="Rodriguez J.C."/>
            <person name="Van S.L."/>
            <person name="Yuan L."/>
            <person name="Wang Z."/>
            <person name="Xia Z."/>
            <person name="Xiao L."/>
            <person name="Anderson O.D."/>
            <person name="Ouyang S."/>
            <person name="Liang Y."/>
            <person name="Zimin A.V."/>
            <person name="Pertea G."/>
            <person name="Qi P."/>
            <person name="Bennetzen J.L."/>
            <person name="Dai X."/>
            <person name="Dawson M.W."/>
            <person name="Muller H.G."/>
            <person name="Kugler K."/>
            <person name="Rivarola-Duarte L."/>
            <person name="Spannagl M."/>
            <person name="Mayer K.F.X."/>
            <person name="Lu F.H."/>
            <person name="Bevan M.W."/>
            <person name="Leroy P."/>
            <person name="Li P."/>
            <person name="You F.M."/>
            <person name="Sun Q."/>
            <person name="Liu Z."/>
            <person name="Lyons E."/>
            <person name="Wicker T."/>
            <person name="Salzberg S.L."/>
            <person name="Devos K.M."/>
            <person name="Dvorak J."/>
        </authorList>
    </citation>
    <scope>NUCLEOTIDE SEQUENCE [LARGE SCALE GENOMIC DNA]</scope>
    <source>
        <strain evidence="2">cv. AL8/78</strain>
    </source>
</reference>
<feature type="region of interest" description="Disordered" evidence="1">
    <location>
        <begin position="1"/>
        <end position="50"/>
    </location>
</feature>
<reference evidence="3" key="1">
    <citation type="journal article" date="2014" name="Science">
        <title>Ancient hybridizations among the ancestral genomes of bread wheat.</title>
        <authorList>
            <consortium name="International Wheat Genome Sequencing Consortium,"/>
            <person name="Marcussen T."/>
            <person name="Sandve S.R."/>
            <person name="Heier L."/>
            <person name="Spannagl M."/>
            <person name="Pfeifer M."/>
            <person name="Jakobsen K.S."/>
            <person name="Wulff B.B."/>
            <person name="Steuernagel B."/>
            <person name="Mayer K.F."/>
            <person name="Olsen O.A."/>
        </authorList>
    </citation>
    <scope>NUCLEOTIDE SEQUENCE [LARGE SCALE GENOMIC DNA]</scope>
    <source>
        <strain evidence="3">cv. AL8/78</strain>
    </source>
</reference>
<keyword evidence="3" id="KW-1185">Reference proteome</keyword>
<sequence>PIYKPPGLRPDSPLAASLLHIPDPTKQPLKPPSASPPVPPRRRLLLPAGL</sequence>
<reference evidence="2" key="5">
    <citation type="journal article" date="2021" name="G3 (Bethesda)">
        <title>Aegilops tauschii genome assembly Aet v5.0 features greater sequence contiguity and improved annotation.</title>
        <authorList>
            <person name="Wang L."/>
            <person name="Zhu T."/>
            <person name="Rodriguez J.C."/>
            <person name="Deal K.R."/>
            <person name="Dubcovsky J."/>
            <person name="McGuire P.E."/>
            <person name="Lux T."/>
            <person name="Spannagl M."/>
            <person name="Mayer K.F.X."/>
            <person name="Baldrich P."/>
            <person name="Meyers B.C."/>
            <person name="Huo N."/>
            <person name="Gu Y.Q."/>
            <person name="Zhou H."/>
            <person name="Devos K.M."/>
            <person name="Bennetzen J.L."/>
            <person name="Unver T."/>
            <person name="Budak H."/>
            <person name="Gulick P.J."/>
            <person name="Galiba G."/>
            <person name="Kalapos B."/>
            <person name="Nelson D.R."/>
            <person name="Li P."/>
            <person name="You F.M."/>
            <person name="Luo M.C."/>
            <person name="Dvorak J."/>
        </authorList>
    </citation>
    <scope>NUCLEOTIDE SEQUENCE [LARGE SCALE GENOMIC DNA]</scope>
    <source>
        <strain evidence="2">cv. AL8/78</strain>
    </source>
</reference>
<accession>A0A453N8A0</accession>
<dbReference type="AlphaFoldDB" id="A0A453N8A0"/>
<feature type="compositionally biased region" description="Pro residues" evidence="1">
    <location>
        <begin position="29"/>
        <end position="39"/>
    </location>
</feature>
<dbReference type="Proteomes" id="UP000015105">
    <property type="component" value="Chromosome 6D"/>
</dbReference>
<proteinExistence type="predicted"/>
<dbReference type="Gramene" id="AET6Gv20271500.1">
    <property type="protein sequence ID" value="AET6Gv20271500.1"/>
    <property type="gene ID" value="AET6Gv20271500"/>
</dbReference>
<evidence type="ECO:0000313" key="2">
    <source>
        <dbReference type="EnsemblPlants" id="AET6Gv20271500.1"/>
    </source>
</evidence>